<dbReference type="EMBL" id="PQXM01000018">
    <property type="protein sequence ID" value="TGO79969.1"/>
    <property type="molecule type" value="Genomic_DNA"/>
</dbReference>
<protein>
    <submittedName>
        <fullName evidence="1">Uncharacterized protein</fullName>
    </submittedName>
</protein>
<keyword evidence="2" id="KW-1185">Reference proteome</keyword>
<gene>
    <name evidence="1" type="ORF">BELL_0018g00230</name>
</gene>
<sequence>MPKMDVWDAIGDLPDLPKENADVTASWANLKALDERVRHFARLDKSYRAQKMKQLKDITIPAMKDTFKTARTDNSKEIAGKWAIVQSKIQEMHALSNQMIGGQEYKDNQSEIYKAMRVHEYWEKTVQKKIEEYEEHVRSLEKVLNDWAIFDTQPNYDEN</sequence>
<accession>A0A4Z1K1G2</accession>
<name>A0A4Z1K1G2_9HELO</name>
<proteinExistence type="predicted"/>
<organism evidence="1 2">
    <name type="scientific">Botrytis elliptica</name>
    <dbReference type="NCBI Taxonomy" id="278938"/>
    <lineage>
        <taxon>Eukaryota</taxon>
        <taxon>Fungi</taxon>
        <taxon>Dikarya</taxon>
        <taxon>Ascomycota</taxon>
        <taxon>Pezizomycotina</taxon>
        <taxon>Leotiomycetes</taxon>
        <taxon>Helotiales</taxon>
        <taxon>Sclerotiniaceae</taxon>
        <taxon>Botrytis</taxon>
    </lineage>
</organism>
<comment type="caution">
    <text evidence="1">The sequence shown here is derived from an EMBL/GenBank/DDBJ whole genome shotgun (WGS) entry which is preliminary data.</text>
</comment>
<reference evidence="1 2" key="1">
    <citation type="submission" date="2017-12" db="EMBL/GenBank/DDBJ databases">
        <title>Comparative genomics of Botrytis spp.</title>
        <authorList>
            <person name="Valero-Jimenez C.A."/>
            <person name="Tapia P."/>
            <person name="Veloso J."/>
            <person name="Silva-Moreno E."/>
            <person name="Staats M."/>
            <person name="Valdes J.H."/>
            <person name="Van Kan J.A.L."/>
        </authorList>
    </citation>
    <scope>NUCLEOTIDE SEQUENCE [LARGE SCALE GENOMIC DNA]</scope>
    <source>
        <strain evidence="1 2">Be9601</strain>
    </source>
</reference>
<dbReference type="Proteomes" id="UP000297229">
    <property type="component" value="Unassembled WGS sequence"/>
</dbReference>
<evidence type="ECO:0000313" key="2">
    <source>
        <dbReference type="Proteomes" id="UP000297229"/>
    </source>
</evidence>
<dbReference type="AlphaFoldDB" id="A0A4Z1K1G2"/>
<evidence type="ECO:0000313" key="1">
    <source>
        <dbReference type="EMBL" id="TGO79969.1"/>
    </source>
</evidence>